<dbReference type="EMBL" id="CP036261">
    <property type="protein sequence ID" value="QDS90679.1"/>
    <property type="molecule type" value="Genomic_DNA"/>
</dbReference>
<name>A0A517M714_9BACT</name>
<gene>
    <name evidence="1" type="ORF">EC9_48930</name>
</gene>
<protein>
    <submittedName>
        <fullName evidence="1">Uncharacterized protein</fullName>
    </submittedName>
</protein>
<organism evidence="1 2">
    <name type="scientific">Rosistilla ulvae</name>
    <dbReference type="NCBI Taxonomy" id="1930277"/>
    <lineage>
        <taxon>Bacteria</taxon>
        <taxon>Pseudomonadati</taxon>
        <taxon>Planctomycetota</taxon>
        <taxon>Planctomycetia</taxon>
        <taxon>Pirellulales</taxon>
        <taxon>Pirellulaceae</taxon>
        <taxon>Rosistilla</taxon>
    </lineage>
</organism>
<sequence precursor="true">MDTVAATQWLMGFTRLLFAFAWQIDFDNPVYETGGVVEFEEAVSRYPLALSLLRISP</sequence>
<keyword evidence="2" id="KW-1185">Reference proteome</keyword>
<dbReference type="RefSeq" id="WP_218934378.1">
    <property type="nucleotide sequence ID" value="NZ_CP036261.1"/>
</dbReference>
<proteinExistence type="predicted"/>
<reference evidence="1 2" key="1">
    <citation type="submission" date="2019-02" db="EMBL/GenBank/DDBJ databases">
        <title>Deep-cultivation of Planctomycetes and their phenomic and genomic characterization uncovers novel biology.</title>
        <authorList>
            <person name="Wiegand S."/>
            <person name="Jogler M."/>
            <person name="Boedeker C."/>
            <person name="Pinto D."/>
            <person name="Vollmers J."/>
            <person name="Rivas-Marin E."/>
            <person name="Kohn T."/>
            <person name="Peeters S.H."/>
            <person name="Heuer A."/>
            <person name="Rast P."/>
            <person name="Oberbeckmann S."/>
            <person name="Bunk B."/>
            <person name="Jeske O."/>
            <person name="Meyerdierks A."/>
            <person name="Storesund J.E."/>
            <person name="Kallscheuer N."/>
            <person name="Luecker S."/>
            <person name="Lage O.M."/>
            <person name="Pohl T."/>
            <person name="Merkel B.J."/>
            <person name="Hornburger P."/>
            <person name="Mueller R.-W."/>
            <person name="Bruemmer F."/>
            <person name="Labrenz M."/>
            <person name="Spormann A.M."/>
            <person name="Op den Camp H."/>
            <person name="Overmann J."/>
            <person name="Amann R."/>
            <person name="Jetten M.S.M."/>
            <person name="Mascher T."/>
            <person name="Medema M.H."/>
            <person name="Devos D.P."/>
            <person name="Kaster A.-K."/>
            <person name="Ovreas L."/>
            <person name="Rohde M."/>
            <person name="Galperin M.Y."/>
            <person name="Jogler C."/>
        </authorList>
    </citation>
    <scope>NUCLEOTIDE SEQUENCE [LARGE SCALE GENOMIC DNA]</scope>
    <source>
        <strain evidence="1 2">EC9</strain>
    </source>
</reference>
<evidence type="ECO:0000313" key="1">
    <source>
        <dbReference type="EMBL" id="QDS90679.1"/>
    </source>
</evidence>
<dbReference type="KEGG" id="ruv:EC9_48930"/>
<accession>A0A517M714</accession>
<dbReference type="AlphaFoldDB" id="A0A517M714"/>
<dbReference type="Proteomes" id="UP000319557">
    <property type="component" value="Chromosome"/>
</dbReference>
<evidence type="ECO:0000313" key="2">
    <source>
        <dbReference type="Proteomes" id="UP000319557"/>
    </source>
</evidence>